<feature type="domain" description="Reverse transcriptase Ty1/copia-type" evidence="5">
    <location>
        <begin position="191"/>
        <end position="433"/>
    </location>
</feature>
<reference evidence="6 7" key="1">
    <citation type="journal article" date="2018" name="PLoS Genet.">
        <title>Population sequencing reveals clonal diversity and ancestral inbreeding in the grapevine cultivar Chardonnay.</title>
        <authorList>
            <person name="Roach M.J."/>
            <person name="Johnson D.L."/>
            <person name="Bohlmann J."/>
            <person name="van Vuuren H.J."/>
            <person name="Jones S.J."/>
            <person name="Pretorius I.S."/>
            <person name="Schmidt S.A."/>
            <person name="Borneman A.R."/>
        </authorList>
    </citation>
    <scope>NUCLEOTIDE SEQUENCE [LARGE SCALE GENOMIC DNA]</scope>
    <source>
        <strain evidence="7">cv. Chardonnay</strain>
        <tissue evidence="6">Leaf</tissue>
    </source>
</reference>
<evidence type="ECO:0000313" key="6">
    <source>
        <dbReference type="EMBL" id="RVW25407.1"/>
    </source>
</evidence>
<keyword evidence="4" id="KW-1133">Transmembrane helix</keyword>
<feature type="transmembrane region" description="Helical" evidence="4">
    <location>
        <begin position="476"/>
        <end position="503"/>
    </location>
</feature>
<dbReference type="AlphaFoldDB" id="A0A438CQC5"/>
<evidence type="ECO:0000259" key="5">
    <source>
        <dbReference type="Pfam" id="PF07727"/>
    </source>
</evidence>
<gene>
    <name evidence="6" type="primary">RE1_2409</name>
    <name evidence="6" type="ORF">CK203_108425</name>
</gene>
<evidence type="ECO:0000256" key="4">
    <source>
        <dbReference type="SAM" id="Phobius"/>
    </source>
</evidence>
<evidence type="ECO:0000256" key="3">
    <source>
        <dbReference type="SAM" id="MobiDB-lite"/>
    </source>
</evidence>
<dbReference type="GO" id="GO:0000786">
    <property type="term" value="C:nucleosome"/>
    <property type="evidence" value="ECO:0007669"/>
    <property type="project" value="InterPro"/>
</dbReference>
<protein>
    <submittedName>
        <fullName evidence="6">Retrovirus-related Pol polyprotein from transposon RE1</fullName>
    </submittedName>
</protein>
<evidence type="ECO:0000256" key="2">
    <source>
        <dbReference type="ARBA" id="ARBA00022990"/>
    </source>
</evidence>
<accession>A0A438CQC5</accession>
<dbReference type="SUPFAM" id="SSF47113">
    <property type="entry name" value="Histone-fold"/>
    <property type="match status" value="1"/>
</dbReference>
<comment type="caution">
    <text evidence="6">The sequence shown here is derived from an EMBL/GenBank/DDBJ whole genome shotgun (WGS) entry which is preliminary data.</text>
</comment>
<feature type="region of interest" description="Disordered" evidence="3">
    <location>
        <begin position="697"/>
        <end position="717"/>
    </location>
</feature>
<evidence type="ECO:0000256" key="1">
    <source>
        <dbReference type="ARBA" id="ARBA00010343"/>
    </source>
</evidence>
<dbReference type="Gene3D" id="1.10.20.10">
    <property type="entry name" value="Histone, subunit A"/>
    <property type="match status" value="1"/>
</dbReference>
<organism evidence="6 7">
    <name type="scientific">Vitis vinifera</name>
    <name type="common">Grape</name>
    <dbReference type="NCBI Taxonomy" id="29760"/>
    <lineage>
        <taxon>Eukaryota</taxon>
        <taxon>Viridiplantae</taxon>
        <taxon>Streptophyta</taxon>
        <taxon>Embryophyta</taxon>
        <taxon>Tracheophyta</taxon>
        <taxon>Spermatophyta</taxon>
        <taxon>Magnoliopsida</taxon>
        <taxon>eudicotyledons</taxon>
        <taxon>Gunneridae</taxon>
        <taxon>Pentapetalae</taxon>
        <taxon>rosids</taxon>
        <taxon>Vitales</taxon>
        <taxon>Vitaceae</taxon>
        <taxon>Viteae</taxon>
        <taxon>Vitis</taxon>
    </lineage>
</organism>
<dbReference type="InterPro" id="IPR013103">
    <property type="entry name" value="RVT_2"/>
</dbReference>
<comment type="similarity">
    <text evidence="1">Belongs to the histone H3 family.</text>
</comment>
<feature type="transmembrane region" description="Helical" evidence="4">
    <location>
        <begin position="509"/>
        <end position="530"/>
    </location>
</feature>
<dbReference type="GO" id="GO:0030527">
    <property type="term" value="F:structural constituent of chromatin"/>
    <property type="evidence" value="ECO:0007669"/>
    <property type="project" value="InterPro"/>
</dbReference>
<dbReference type="CDD" id="cd09272">
    <property type="entry name" value="RNase_HI_RT_Ty1"/>
    <property type="match status" value="1"/>
</dbReference>
<keyword evidence="4" id="KW-0472">Membrane</keyword>
<dbReference type="InterPro" id="IPR000164">
    <property type="entry name" value="Histone_H3/CENP-A"/>
</dbReference>
<feature type="transmembrane region" description="Helical" evidence="4">
    <location>
        <begin position="50"/>
        <end position="72"/>
    </location>
</feature>
<dbReference type="PRINTS" id="PR00622">
    <property type="entry name" value="HISTONEH3"/>
</dbReference>
<evidence type="ECO:0000313" key="7">
    <source>
        <dbReference type="Proteomes" id="UP000288805"/>
    </source>
</evidence>
<proteinExistence type="inferred from homology"/>
<dbReference type="SMART" id="SM00428">
    <property type="entry name" value="H3"/>
    <property type="match status" value="1"/>
</dbReference>
<dbReference type="GO" id="GO:0003677">
    <property type="term" value="F:DNA binding"/>
    <property type="evidence" value="ECO:0007669"/>
    <property type="project" value="InterPro"/>
</dbReference>
<keyword evidence="2" id="KW-0007">Acetylation</keyword>
<dbReference type="InterPro" id="IPR043502">
    <property type="entry name" value="DNA/RNA_pol_sf"/>
</dbReference>
<dbReference type="GO" id="GO:0046982">
    <property type="term" value="F:protein heterodimerization activity"/>
    <property type="evidence" value="ECO:0007669"/>
    <property type="project" value="InterPro"/>
</dbReference>
<dbReference type="PROSITE" id="PS00322">
    <property type="entry name" value="HISTONE_H3_1"/>
    <property type="match status" value="1"/>
</dbReference>
<dbReference type="PANTHER" id="PTHR11426">
    <property type="entry name" value="HISTONE H3"/>
    <property type="match status" value="1"/>
</dbReference>
<keyword evidence="4" id="KW-0812">Transmembrane</keyword>
<sequence length="821" mass="91101">MGLLNVNTDMSLKWVLPLCFVLVFGYFFGLRPSQQLFISSTDSPHKLLMAKLPTSSYSVIALFTRVFAVLIARHNVFMSLDMSNFMKLSFLIDDLHASSHASPVISTIPSTSPLSPSVFILTTSTNTHPMVTREKVGIFKPKAYHALTFSPSSQIFQVLLAIQESQGFKSTTKHPEWLSVMDDEIQALKKNDTWDLVPCPINHNVVGCRWIFKTKLHANGSIECHKARLVAKGFSQIHGLDFEDTFSSVVHPATIRIILSIIVTSGWPLHQLDVKNAFLHGHLSKEVYMEQPPGYTNPQFPQHVCHLKCDLYGLKQAPCAWFQRFKSFFMKLGFILSQVDSSLFVHHTTTGTIYLLLYVDDMVLTGTNPALIKTLITGLSKEFAMKDLGSLHYFLGVEVQHNSQDLFLSQTKYALDLLQRADMIEAKPISTPFVVGQHLSTIEKLFSDPTLFRSLAGALQYLTITRPDLSFSAQSIMVFNFTAPPLMSCLLILTLIGLAVLIHDDLPVAILYSLVLILSLGALRNNLLFLTPMLKLSIYRSLAITTAEVAWIVQLLCDLRLPLPSPPKILCNNRSALFMAVNPVTRSRSKHIAIDYHFVRELIANGSLKVAFTPSHLQLADSFTKGVSKPQFLLFHNKLHVIPSTTLSLQGFSNLYTDHAGLTRMVLIALSGLVRCPFHAGGVNRTLMGRGKAPRKQLATKVAGKSAPTSGGVKKPHRYRPATVALREIRKYQKSTELLIRKLSFQRLVSCTCASPAITKPLPWLPSLPTSPLFGSVPLPFFSHYSSMGSTFSTNSTLQPVAICSHLTTSVAYHSVCSVTP</sequence>
<dbReference type="EMBL" id="QGNW01002092">
    <property type="protein sequence ID" value="RVW25407.1"/>
    <property type="molecule type" value="Genomic_DNA"/>
</dbReference>
<dbReference type="Pfam" id="PF07727">
    <property type="entry name" value="RVT_2"/>
    <property type="match status" value="1"/>
</dbReference>
<feature type="transmembrane region" description="Helical" evidence="4">
    <location>
        <begin position="12"/>
        <end position="30"/>
    </location>
</feature>
<dbReference type="SUPFAM" id="SSF56672">
    <property type="entry name" value="DNA/RNA polymerases"/>
    <property type="match status" value="1"/>
</dbReference>
<dbReference type="Proteomes" id="UP000288805">
    <property type="component" value="Unassembled WGS sequence"/>
</dbReference>
<name>A0A438CQC5_VITVI</name>
<dbReference type="InterPro" id="IPR009072">
    <property type="entry name" value="Histone-fold"/>
</dbReference>